<evidence type="ECO:0000313" key="4">
    <source>
        <dbReference type="Proteomes" id="UP000053841"/>
    </source>
</evidence>
<dbReference type="OrthoDB" id="3795220at2759"/>
<dbReference type="HOGENOM" id="CLU_1161756_0_0_1"/>
<dbReference type="Proteomes" id="UP000053841">
    <property type="component" value="Unassembled WGS sequence"/>
</dbReference>
<keyword evidence="2" id="KW-0732">Signal</keyword>
<organism evidence="3 4">
    <name type="scientific">Cochliobolus carbonum (strain 26-R-13)</name>
    <name type="common">Maize leaf spot fungus</name>
    <name type="synonym">Bipolaris zeicola</name>
    <dbReference type="NCBI Taxonomy" id="930089"/>
    <lineage>
        <taxon>Eukaryota</taxon>
        <taxon>Fungi</taxon>
        <taxon>Dikarya</taxon>
        <taxon>Ascomycota</taxon>
        <taxon>Pezizomycotina</taxon>
        <taxon>Dothideomycetes</taxon>
        <taxon>Pleosporomycetidae</taxon>
        <taxon>Pleosporales</taxon>
        <taxon>Pleosporineae</taxon>
        <taxon>Pleosporaceae</taxon>
        <taxon>Bipolaris</taxon>
    </lineage>
</organism>
<feature type="region of interest" description="Disordered" evidence="1">
    <location>
        <begin position="168"/>
        <end position="219"/>
    </location>
</feature>
<proteinExistence type="predicted"/>
<dbReference type="GeneID" id="19146449"/>
<protein>
    <submittedName>
        <fullName evidence="3">Uncharacterized protein</fullName>
    </submittedName>
</protein>
<feature type="compositionally biased region" description="Low complexity" evidence="1">
    <location>
        <begin position="168"/>
        <end position="189"/>
    </location>
</feature>
<feature type="compositionally biased region" description="Low complexity" evidence="1">
    <location>
        <begin position="196"/>
        <end position="219"/>
    </location>
</feature>
<reference evidence="3 4" key="1">
    <citation type="journal article" date="2013" name="PLoS Genet.">
        <title>Comparative genome structure, secondary metabolite, and effector coding capacity across Cochliobolus pathogens.</title>
        <authorList>
            <person name="Condon B.J."/>
            <person name="Leng Y."/>
            <person name="Wu D."/>
            <person name="Bushley K.E."/>
            <person name="Ohm R.A."/>
            <person name="Otillar R."/>
            <person name="Martin J."/>
            <person name="Schackwitz W."/>
            <person name="Grimwood J."/>
            <person name="MohdZainudin N."/>
            <person name="Xue C."/>
            <person name="Wang R."/>
            <person name="Manning V.A."/>
            <person name="Dhillon B."/>
            <person name="Tu Z.J."/>
            <person name="Steffenson B.J."/>
            <person name="Salamov A."/>
            <person name="Sun H."/>
            <person name="Lowry S."/>
            <person name="LaButti K."/>
            <person name="Han J."/>
            <person name="Copeland A."/>
            <person name="Lindquist E."/>
            <person name="Barry K."/>
            <person name="Schmutz J."/>
            <person name="Baker S.E."/>
            <person name="Ciuffetti L.M."/>
            <person name="Grigoriev I.V."/>
            <person name="Zhong S."/>
            <person name="Turgeon B.G."/>
        </authorList>
    </citation>
    <scope>NUCLEOTIDE SEQUENCE [LARGE SCALE GENOMIC DNA]</scope>
    <source>
        <strain evidence="3 4">26-R-13</strain>
    </source>
</reference>
<evidence type="ECO:0000313" key="3">
    <source>
        <dbReference type="EMBL" id="EUC30415.1"/>
    </source>
</evidence>
<gene>
    <name evidence="3" type="ORF">COCCADRAFT_28713</name>
</gene>
<evidence type="ECO:0000256" key="2">
    <source>
        <dbReference type="SAM" id="SignalP"/>
    </source>
</evidence>
<name>W6XYP3_COCC2</name>
<dbReference type="AlphaFoldDB" id="W6XYP3"/>
<sequence>MSKIYSTALLVSCAAAQLTTSAWMAGTGSYSLSYVASVIAVENDRTTMSLDVQGMTEDLGAAAEIGQTVTLQGNTFYAVNAVAENEGVTVTIMGQCTRQNTDDQEATCTMSTKGLEAAISSACASADSEDELCSEGDLDTTTTTTLPDGYFNMVQVVVTSGENLLPSASAAATPSAGSASVTSSKPSATNSAKPTSSGSEEAASSGASRTSQASSAAPEATNAAPLMTMVPALAGLGAAAAFFL</sequence>
<evidence type="ECO:0000256" key="1">
    <source>
        <dbReference type="SAM" id="MobiDB-lite"/>
    </source>
</evidence>
<dbReference type="KEGG" id="bze:COCCADRAFT_28713"/>
<dbReference type="EMBL" id="KI964702">
    <property type="protein sequence ID" value="EUC30415.1"/>
    <property type="molecule type" value="Genomic_DNA"/>
</dbReference>
<keyword evidence="4" id="KW-1185">Reference proteome</keyword>
<dbReference type="RefSeq" id="XP_007715283.1">
    <property type="nucleotide sequence ID" value="XM_007717093.1"/>
</dbReference>
<accession>W6XYP3</accession>
<feature type="chain" id="PRO_5004885275" evidence="2">
    <location>
        <begin position="22"/>
        <end position="244"/>
    </location>
</feature>
<feature type="signal peptide" evidence="2">
    <location>
        <begin position="1"/>
        <end position="21"/>
    </location>
</feature>